<evidence type="ECO:0000313" key="3">
    <source>
        <dbReference type="EMBL" id="AIB16034.1"/>
    </source>
</evidence>
<dbReference type="Proteomes" id="UP000027186">
    <property type="component" value="Plasmid AbAZ39_p3"/>
</dbReference>
<accession>A0A060DZ17</accession>
<evidence type="ECO:0008006" key="5">
    <source>
        <dbReference type="Google" id="ProtNLM"/>
    </source>
</evidence>
<feature type="domain" description="TssC1 C-terminal" evidence="2">
    <location>
        <begin position="355"/>
        <end position="464"/>
    </location>
</feature>
<keyword evidence="3" id="KW-0614">Plasmid</keyword>
<dbReference type="PANTHER" id="PTHR35565">
    <property type="entry name" value="CYTOPLASMIC PROTEIN-RELATED"/>
    <property type="match status" value="1"/>
</dbReference>
<feature type="domain" description="TssC1 N-terminal" evidence="1">
    <location>
        <begin position="29"/>
        <end position="340"/>
    </location>
</feature>
<dbReference type="InterPro" id="IPR044032">
    <property type="entry name" value="TssC1_C"/>
</dbReference>
<gene>
    <name evidence="3" type="ORF">ABAZ39_29715</name>
</gene>
<dbReference type="Pfam" id="PF05943">
    <property type="entry name" value="VipB"/>
    <property type="match status" value="1"/>
</dbReference>
<evidence type="ECO:0000313" key="4">
    <source>
        <dbReference type="Proteomes" id="UP000027186"/>
    </source>
</evidence>
<reference evidence="3 4" key="1">
    <citation type="journal article" date="2014" name="Genome Announc.">
        <title>Complete Genome Sequence of the Model Rhizosphere Strain Azospirillum brasilense Az39, Successfully Applied in Agriculture.</title>
        <authorList>
            <person name="Rivera D."/>
            <person name="Revale S."/>
            <person name="Molina R."/>
            <person name="Gualpa J."/>
            <person name="Puente M."/>
            <person name="Maroniche G."/>
            <person name="Paris G."/>
            <person name="Baker D."/>
            <person name="Clavijo B."/>
            <person name="McLay K."/>
            <person name="Spaepen S."/>
            <person name="Perticari A."/>
            <person name="Vazquez M."/>
            <person name="Wisniewski-Dye F."/>
            <person name="Watkins C."/>
            <person name="Martinez-Abarca F."/>
            <person name="Vanderleyden J."/>
            <person name="Cassan F."/>
        </authorList>
    </citation>
    <scope>NUCLEOTIDE SEQUENCE [LARGE SCALE GENOMIC DNA]</scope>
    <source>
        <strain evidence="3 4">Az39</strain>
        <plasmid evidence="3">AbAZ39_p3</plasmid>
    </source>
</reference>
<dbReference type="InterPro" id="IPR044031">
    <property type="entry name" value="TssC1_N"/>
</dbReference>
<organism evidence="3 4">
    <name type="scientific">Azospirillum argentinense</name>
    <dbReference type="NCBI Taxonomy" id="2970906"/>
    <lineage>
        <taxon>Bacteria</taxon>
        <taxon>Pseudomonadati</taxon>
        <taxon>Pseudomonadota</taxon>
        <taxon>Alphaproteobacteria</taxon>
        <taxon>Rhodospirillales</taxon>
        <taxon>Azospirillaceae</taxon>
        <taxon>Azospirillum</taxon>
    </lineage>
</organism>
<dbReference type="EMBL" id="CP007796">
    <property type="protein sequence ID" value="AIB16034.1"/>
    <property type="molecule type" value="Genomic_DNA"/>
</dbReference>
<dbReference type="PANTHER" id="PTHR35565:SF3">
    <property type="entry name" value="TYPE VI SECRETION SYSTEM SHEATH PROTEIN TSSC1"/>
    <property type="match status" value="1"/>
</dbReference>
<sequence length="471" mass="51347">MDDACGGLEVAPTPIAPPRDRDRLRAEVDRLIAAIDEALTDQVNAILHHPRFQRLEAGWRSLHLLVQAAAGVEGAKIRVLPVSWAEVCRDLERAADFDQSVLFARIYSDEFGMPGGEPYGLLIGDYEVQNRFGPGHASDDVAALGGLSAIAAAAFAPMILGCAPATLGVERFSDLTPNTDLSSVFQGAEHARFARFQAQEDARFLGLALPRVLVRAPYADDGTRCDGFRFRENVEVPDGRELLWGNAAFAFGAVVLRAFANHGWLADIRGARLDELAGGLVTHLPRADFATDRRGVAVRAPLEIGLTERQERALSEQGLLPLARARETPYCVFNSCQSVQQLAVQQPAGHLNDAAGANARLSALLSAMLCVSRFAHFIKVLARDRVGSVSTPEQCQAWIEDWLRGYVMGNDDASVEMKARYPLRDGRVQVVEPPGRPGHFECIIHLQPHFQFEQAVASFRLTTRVAARAGS</sequence>
<evidence type="ECO:0000259" key="2">
    <source>
        <dbReference type="Pfam" id="PF18945"/>
    </source>
</evidence>
<dbReference type="NCBIfam" id="TIGR03355">
    <property type="entry name" value="VI_chp_2"/>
    <property type="match status" value="1"/>
</dbReference>
<dbReference type="KEGG" id="abq:ABAZ39_29715"/>
<dbReference type="Pfam" id="PF18945">
    <property type="entry name" value="VipB_2"/>
    <property type="match status" value="1"/>
</dbReference>
<evidence type="ECO:0000259" key="1">
    <source>
        <dbReference type="Pfam" id="PF05943"/>
    </source>
</evidence>
<dbReference type="InterPro" id="IPR010269">
    <property type="entry name" value="T6SS_TssC-like"/>
</dbReference>
<proteinExistence type="predicted"/>
<name>A0A060DZ17_9PROT</name>
<dbReference type="AlphaFoldDB" id="A0A060DZ17"/>
<dbReference type="RefSeq" id="WP_040137694.1">
    <property type="nucleotide sequence ID" value="NZ_CP007796.1"/>
</dbReference>
<geneLocation type="plasmid" evidence="3 4">
    <name>AbAZ39_p3</name>
</geneLocation>
<protein>
    <recommendedName>
        <fullName evidence="5">Type VI secretion system contractile sheath large subunit</fullName>
    </recommendedName>
</protein>